<evidence type="ECO:0000313" key="3">
    <source>
        <dbReference type="Proteomes" id="UP000712600"/>
    </source>
</evidence>
<feature type="region of interest" description="Disordered" evidence="1">
    <location>
        <begin position="1"/>
        <end position="41"/>
    </location>
</feature>
<proteinExistence type="predicted"/>
<dbReference type="AlphaFoldDB" id="A0A8S9P1V2"/>
<gene>
    <name evidence="2" type="ORF">F2Q69_00005476</name>
</gene>
<reference evidence="2" key="1">
    <citation type="submission" date="2019-12" db="EMBL/GenBank/DDBJ databases">
        <title>Genome sequencing and annotation of Brassica cretica.</title>
        <authorList>
            <person name="Studholme D.J."/>
            <person name="Sarris P."/>
        </authorList>
    </citation>
    <scope>NUCLEOTIDE SEQUENCE</scope>
    <source>
        <strain evidence="2">PFS-109/04</strain>
        <tissue evidence="2">Leaf</tissue>
    </source>
</reference>
<organism evidence="2 3">
    <name type="scientific">Brassica cretica</name>
    <name type="common">Mustard</name>
    <dbReference type="NCBI Taxonomy" id="69181"/>
    <lineage>
        <taxon>Eukaryota</taxon>
        <taxon>Viridiplantae</taxon>
        <taxon>Streptophyta</taxon>
        <taxon>Embryophyta</taxon>
        <taxon>Tracheophyta</taxon>
        <taxon>Spermatophyta</taxon>
        <taxon>Magnoliopsida</taxon>
        <taxon>eudicotyledons</taxon>
        <taxon>Gunneridae</taxon>
        <taxon>Pentapetalae</taxon>
        <taxon>rosids</taxon>
        <taxon>malvids</taxon>
        <taxon>Brassicales</taxon>
        <taxon>Brassicaceae</taxon>
        <taxon>Brassiceae</taxon>
        <taxon>Brassica</taxon>
    </lineage>
</organism>
<dbReference type="Proteomes" id="UP000712600">
    <property type="component" value="Unassembled WGS sequence"/>
</dbReference>
<feature type="compositionally biased region" description="Acidic residues" evidence="1">
    <location>
        <begin position="17"/>
        <end position="27"/>
    </location>
</feature>
<evidence type="ECO:0000313" key="2">
    <source>
        <dbReference type="EMBL" id="KAF3507237.1"/>
    </source>
</evidence>
<comment type="caution">
    <text evidence="2">The sequence shown here is derived from an EMBL/GenBank/DDBJ whole genome shotgun (WGS) entry which is preliminary data.</text>
</comment>
<name>A0A8S9P1V2_BRACR</name>
<evidence type="ECO:0000256" key="1">
    <source>
        <dbReference type="SAM" id="MobiDB-lite"/>
    </source>
</evidence>
<protein>
    <submittedName>
        <fullName evidence="2">Uncharacterized protein</fullName>
    </submittedName>
</protein>
<dbReference type="EMBL" id="QGKX02001521">
    <property type="protein sequence ID" value="KAF3507237.1"/>
    <property type="molecule type" value="Genomic_DNA"/>
</dbReference>
<feature type="region of interest" description="Disordered" evidence="1">
    <location>
        <begin position="64"/>
        <end position="110"/>
    </location>
</feature>
<accession>A0A8S9P1V2</accession>
<sequence>MDQMTQNEAKYEKDINDMEVNDTEDSDYVVSPLLDNPASEIPAPVVGDQFVQVQDQTGVDQRVSAKLTLRKSSSREDFEEGNENPNEQAAHGRGEQGIDDPPNEFIKKYP</sequence>